<dbReference type="SMART" id="SM00369">
    <property type="entry name" value="LRR_TYP"/>
    <property type="match status" value="10"/>
</dbReference>
<sequence length="1490" mass="168956">MDYYFGPLFQEICAQNGVECEDEDANYGEFCVLYALFSGITDLPWLEKFVNLTELVIISQPIRRIVNMKGCRNLRKLWICECEIFKIENIECCKLLEELYLYGNNITKIENLESLLKLSVLWLNENWITSIDGLSNLVNLKSLNLSDNRIRCLGRYLENNVKLTDLFISGNIIEDFKEIICLSQLPQLSSLSINECGFKQNPVCANPNLPLLLMHYLPKLKVLDNVSLDLPELRQAVRAVMNAKQGFYATGAQHLLSVRDARQTILKDRYKVVETKVLTQIHLLDRAIKSLQMRRGFKSRTEQCVEIGDNTQIAQYINEIQTRITFWEYMIEKYQEEMSFASCILTQRTNLKYNLLQLELELCGYFEFVEGSTNDEWFHCCSKLIASRFCVHHLYAIPVAGIRIHSVYKVNNKLLYQKFDNCEKTNSESEECSSFKAEENNFSNNSDLSQEYLLTVCPKSQDKTKYFPELLKSGIKLPIQGALLSNSLSLADEENLGDLLNSCSTNKHWTPARFATILLIRALTSFSSESTTTTTNNQSGTGSKNVKKFNCTENGCSCRIVNKSFSFFEENCLLPEFIIELEYLTKHEINSPFYQVLVSANPKLDLPMLEEDIKTDSALIKKIPSRFLRQINTEVSENTLDLFYENKTYGSGENASLTLNDLKCPRNLNLQRFKDLTHLKLTHCNLQKLPSFNGTNLVSIDFSFNRISSLKSLPISQKLSSFDVRHNALCSALEDLETIQTSFPKLREMKWRFNPWKRAENVRLIAAAMLPEMKTLDGQEITEDERSEGKQLLSHSKIDSGLLVNDSLATSVSVKDYCFLSVGSIAKYISTWSRLGLRTTKRNTWSSITSMCLCACNVQNLDNIERLINLRYINLDYNHLKSLKGISHCTNLEEVSAEHNFISTMEDLERLKKLKRLLLGNNAIKSLLTIKEGDFQSLQIVSLRSNNIFRLSGIHLCKGMRELYLGNNQISELKSILQIKTLPHLTVVDLNGNPITQKLENYRLRIIHHLRGLKSLDGCGVRMAEVTQSREMLGGHLSHELLLEKLETDQFSTLKQIDMPNMGLKIVDYLSPESFRRLQSVNLEKNQLTSFGGLVFLSELRVLCLNENSIESLFPKHIQVLAESTQCKSNDSIDLQYLALYKSTQAVFPYLQVVHLAKNQISSLGPFHFHRMPALRSLFLQHNEIVNVTGLEGLHQLRELVLDGNRIKEIGEVSFFYNWSLQEIHLENNRLKELQSLSGLESLRRLFVGGNRLCNLGDLESFAIAQKNLVEISLVDNPVTAKQLHRLILAHGSPKIISIDGIPVTEEEKDRANAFYADQELQTVVSSNTVPVNSPPANKSSTLSTDIALPGINTHKTALLTSRLAPVLQYPVTSAQQTRPNYSIVTIGGPLDGSDSANSSNRLAKQSHPHFRTVRPDVYGVSSGVNQTEIHNLNANGTQNVCSSHNVPGMSVKQITTGIEQIKSSHPDMGNQLTSADRFWRFSTSNSVDR</sequence>
<gene>
    <name evidence="1" type="ORF">D915_003043</name>
</gene>
<evidence type="ECO:0000313" key="2">
    <source>
        <dbReference type="Proteomes" id="UP000230066"/>
    </source>
</evidence>
<dbReference type="SMART" id="SM00365">
    <property type="entry name" value="LRR_SD22"/>
    <property type="match status" value="18"/>
</dbReference>
<dbReference type="EMBL" id="JXXN02000814">
    <property type="protein sequence ID" value="THD26228.1"/>
    <property type="molecule type" value="Genomic_DNA"/>
</dbReference>
<dbReference type="PROSITE" id="PS51450">
    <property type="entry name" value="LRR"/>
    <property type="match status" value="10"/>
</dbReference>
<reference evidence="1" key="1">
    <citation type="submission" date="2019-03" db="EMBL/GenBank/DDBJ databases">
        <title>Improved annotation for the trematode Fasciola hepatica.</title>
        <authorList>
            <person name="Choi Y.-J."/>
            <person name="Martin J."/>
            <person name="Mitreva M."/>
        </authorList>
    </citation>
    <scope>NUCLEOTIDE SEQUENCE [LARGE SCALE GENOMIC DNA]</scope>
</reference>
<protein>
    <submittedName>
        <fullName evidence="1">Leucine-rich repeat-containing protein 9</fullName>
    </submittedName>
</protein>
<dbReference type="InterPro" id="IPR001611">
    <property type="entry name" value="Leu-rich_rpt"/>
</dbReference>
<dbReference type="PANTHER" id="PTHR46652">
    <property type="entry name" value="LEUCINE-RICH REPEAT AND IQ DOMAIN-CONTAINING PROTEIN 1-RELATED"/>
    <property type="match status" value="1"/>
</dbReference>
<evidence type="ECO:0000313" key="1">
    <source>
        <dbReference type="EMBL" id="THD26228.1"/>
    </source>
</evidence>
<organism evidence="1 2">
    <name type="scientific">Fasciola hepatica</name>
    <name type="common">Liver fluke</name>
    <dbReference type="NCBI Taxonomy" id="6192"/>
    <lineage>
        <taxon>Eukaryota</taxon>
        <taxon>Metazoa</taxon>
        <taxon>Spiralia</taxon>
        <taxon>Lophotrochozoa</taxon>
        <taxon>Platyhelminthes</taxon>
        <taxon>Trematoda</taxon>
        <taxon>Digenea</taxon>
        <taxon>Plagiorchiida</taxon>
        <taxon>Echinostomata</taxon>
        <taxon>Echinostomatoidea</taxon>
        <taxon>Fasciolidae</taxon>
        <taxon>Fasciola</taxon>
    </lineage>
</organism>
<accession>A0A2H1CMY8</accession>
<dbReference type="Proteomes" id="UP000230066">
    <property type="component" value="Unassembled WGS sequence"/>
</dbReference>
<name>A0A2H1CMY8_FASHE</name>
<dbReference type="PANTHER" id="PTHR46652:SF3">
    <property type="entry name" value="LEUCINE-RICH REPEAT-CONTAINING PROTEIN 9"/>
    <property type="match status" value="1"/>
</dbReference>
<dbReference type="Gene3D" id="3.80.10.10">
    <property type="entry name" value="Ribonuclease Inhibitor"/>
    <property type="match status" value="7"/>
</dbReference>
<dbReference type="InterPro" id="IPR003591">
    <property type="entry name" value="Leu-rich_rpt_typical-subtyp"/>
</dbReference>
<dbReference type="SUPFAM" id="SSF52058">
    <property type="entry name" value="L domain-like"/>
    <property type="match status" value="3"/>
</dbReference>
<keyword evidence="2" id="KW-1185">Reference proteome</keyword>
<proteinExistence type="predicted"/>
<dbReference type="Pfam" id="PF14580">
    <property type="entry name" value="LRR_9"/>
    <property type="match status" value="2"/>
</dbReference>
<dbReference type="Pfam" id="PF13855">
    <property type="entry name" value="LRR_8"/>
    <property type="match status" value="1"/>
</dbReference>
<dbReference type="InterPro" id="IPR032675">
    <property type="entry name" value="LRR_dom_sf"/>
</dbReference>
<comment type="caution">
    <text evidence="1">The sequence shown here is derived from an EMBL/GenBank/DDBJ whole genome shotgun (WGS) entry which is preliminary data.</text>
</comment>
<dbReference type="InterPro" id="IPR050836">
    <property type="entry name" value="SDS22/Internalin_LRR"/>
</dbReference>